<comment type="caution">
    <text evidence="1">The sequence shown here is derived from an EMBL/GenBank/DDBJ whole genome shotgun (WGS) entry which is preliminary data.</text>
</comment>
<dbReference type="InterPro" id="IPR019619">
    <property type="entry name" value="DUF2490"/>
</dbReference>
<dbReference type="OrthoDB" id="7425634at2"/>
<dbReference type="AlphaFoldDB" id="A0A3A1PFD8"/>
<dbReference type="Proteomes" id="UP000265366">
    <property type="component" value="Unassembled WGS sequence"/>
</dbReference>
<name>A0A3A1PFD8_9SPHN</name>
<protein>
    <submittedName>
        <fullName evidence="1">DUF2490 domain-containing protein</fullName>
    </submittedName>
</protein>
<reference evidence="1 2" key="1">
    <citation type="submission" date="2018-08" db="EMBL/GenBank/DDBJ databases">
        <title>Erythrobacter zhengii sp.nov., a bacterium isolated from deep-sea sediment.</title>
        <authorList>
            <person name="Fang C."/>
            <person name="Wu Y.-H."/>
            <person name="Sun C."/>
            <person name="Wang H."/>
            <person name="Cheng H."/>
            <person name="Meng F.-X."/>
            <person name="Wang C.-S."/>
            <person name="Xu X.-W."/>
        </authorList>
    </citation>
    <scope>NUCLEOTIDE SEQUENCE [LARGE SCALE GENOMIC DNA]</scope>
    <source>
        <strain evidence="1 2">CCTCC AB 2015396</strain>
    </source>
</reference>
<evidence type="ECO:0000313" key="1">
    <source>
        <dbReference type="EMBL" id="RIV91490.1"/>
    </source>
</evidence>
<keyword evidence="2" id="KW-1185">Reference proteome</keyword>
<organism evidence="1 2">
    <name type="scientific">Aurantiacibacter xanthus</name>
    <dbReference type="NCBI Taxonomy" id="1784712"/>
    <lineage>
        <taxon>Bacteria</taxon>
        <taxon>Pseudomonadati</taxon>
        <taxon>Pseudomonadota</taxon>
        <taxon>Alphaproteobacteria</taxon>
        <taxon>Sphingomonadales</taxon>
        <taxon>Erythrobacteraceae</taxon>
        <taxon>Aurantiacibacter</taxon>
    </lineage>
</organism>
<gene>
    <name evidence="1" type="ORF">D2V17_02845</name>
</gene>
<dbReference type="Pfam" id="PF10677">
    <property type="entry name" value="DUF2490"/>
    <property type="match status" value="1"/>
</dbReference>
<proteinExistence type="predicted"/>
<dbReference type="EMBL" id="QXFM01000020">
    <property type="protein sequence ID" value="RIV91490.1"/>
    <property type="molecule type" value="Genomic_DNA"/>
</dbReference>
<accession>A0A3A1PFD8</accession>
<evidence type="ECO:0000313" key="2">
    <source>
        <dbReference type="Proteomes" id="UP000265366"/>
    </source>
</evidence>
<sequence>MKRARSVNFFRAGHRLSHLCHNEDPDAPRKRHKRGSISVPLRGVTLRMFRSVVLSASAALGAVAACSAPASAQDQDTQYWLYLTGTFPVANGVSNTTEISPRWRESSNIFQVRTTFETRVAKGIKLGGGGAVINFAGGHEIRPHQQMVLSSGHFSARTRFEERFFDGADRVEFRLRQNVQYSQPIVPDTDLWVGAEALFILQNHDDNTTQRGDQWRGEIGLRHHLDDEFTVSVAYRGIYTVKENREDTLNNVAILTLAWKP</sequence>